<name>T1FWY9_HELRO</name>
<dbReference type="CDD" id="cd05172">
    <property type="entry name" value="PIKKc_DNA-PK"/>
    <property type="match status" value="1"/>
</dbReference>
<dbReference type="RefSeq" id="XP_009009259.1">
    <property type="nucleotide sequence ID" value="XM_009011011.1"/>
</dbReference>
<gene>
    <name evidence="11" type="primary">20213337</name>
    <name evidence="10" type="ORF">HELRODRAFT_62290</name>
</gene>
<dbReference type="eggNOG" id="KOG0891">
    <property type="taxonomic scope" value="Eukaryota"/>
</dbReference>
<evidence type="ECO:0000259" key="7">
    <source>
        <dbReference type="PROSITE" id="PS50290"/>
    </source>
</evidence>
<dbReference type="OrthoDB" id="431717at2759"/>
<dbReference type="Pfam" id="PF00454">
    <property type="entry name" value="PI3_PI4_kinase"/>
    <property type="match status" value="1"/>
</dbReference>
<feature type="region of interest" description="Disordered" evidence="6">
    <location>
        <begin position="189"/>
        <end position="224"/>
    </location>
</feature>
<evidence type="ECO:0000313" key="12">
    <source>
        <dbReference type="Proteomes" id="UP000015101"/>
    </source>
</evidence>
<dbReference type="GO" id="GO:0004677">
    <property type="term" value="F:DNA-dependent protein kinase activity"/>
    <property type="evidence" value="ECO:0007669"/>
    <property type="project" value="InterPro"/>
</dbReference>
<dbReference type="InterPro" id="IPR011009">
    <property type="entry name" value="Kinase-like_dom_sf"/>
</dbReference>
<dbReference type="PROSITE" id="PS51189">
    <property type="entry name" value="FAT"/>
    <property type="match status" value="1"/>
</dbReference>
<dbReference type="FunFam" id="3.30.1010.10:FF:000053">
    <property type="entry name" value="DNA-dependent protein kinase catalytic subunit"/>
    <property type="match status" value="1"/>
</dbReference>
<accession>T1FWY9</accession>
<dbReference type="EC" id="2.7.11.1" evidence="1"/>
<dbReference type="EMBL" id="AMQM01000186">
    <property type="status" value="NOT_ANNOTATED_CDS"/>
    <property type="molecule type" value="Genomic_DNA"/>
</dbReference>
<evidence type="ECO:0000259" key="8">
    <source>
        <dbReference type="PROSITE" id="PS51189"/>
    </source>
</evidence>
<dbReference type="InParanoid" id="T1FWY9"/>
<dbReference type="InterPro" id="IPR014009">
    <property type="entry name" value="PIK_FAT"/>
</dbReference>
<dbReference type="Proteomes" id="UP000015101">
    <property type="component" value="Unassembled WGS sequence"/>
</dbReference>
<dbReference type="AlphaFoldDB" id="T1FWY9"/>
<dbReference type="GeneID" id="20213337"/>
<dbReference type="PROSITE" id="PS50290">
    <property type="entry name" value="PI3_4_KINASE_3"/>
    <property type="match status" value="1"/>
</dbReference>
<dbReference type="InterPro" id="IPR036940">
    <property type="entry name" value="PI3/4_kinase_cat_sf"/>
</dbReference>
<evidence type="ECO:0000256" key="4">
    <source>
        <dbReference type="ARBA" id="ARBA00022777"/>
    </source>
</evidence>
<dbReference type="Pfam" id="PF02260">
    <property type="entry name" value="FATC"/>
    <property type="match status" value="1"/>
</dbReference>
<keyword evidence="3" id="KW-0547">Nucleotide-binding</keyword>
<dbReference type="KEGG" id="hro:HELRODRAFT_62290"/>
<dbReference type="EnsemblMetazoa" id="HelroT62290">
    <property type="protein sequence ID" value="HelroP62290"/>
    <property type="gene ID" value="HelroG62290"/>
</dbReference>
<dbReference type="EMBL" id="KB095811">
    <property type="protein sequence ID" value="ESO12539.1"/>
    <property type="molecule type" value="Genomic_DNA"/>
</dbReference>
<dbReference type="PANTHER" id="PTHR11139">
    <property type="entry name" value="ATAXIA TELANGIECTASIA MUTATED ATM -RELATED"/>
    <property type="match status" value="1"/>
</dbReference>
<evidence type="ECO:0000259" key="9">
    <source>
        <dbReference type="PROSITE" id="PS51190"/>
    </source>
</evidence>
<evidence type="ECO:0000313" key="10">
    <source>
        <dbReference type="EMBL" id="ESO12539.1"/>
    </source>
</evidence>
<reference evidence="12" key="1">
    <citation type="submission" date="2012-12" db="EMBL/GenBank/DDBJ databases">
        <authorList>
            <person name="Hellsten U."/>
            <person name="Grimwood J."/>
            <person name="Chapman J.A."/>
            <person name="Shapiro H."/>
            <person name="Aerts A."/>
            <person name="Otillar R.P."/>
            <person name="Terry A.Y."/>
            <person name="Boore J.L."/>
            <person name="Simakov O."/>
            <person name="Marletaz F."/>
            <person name="Cho S.-J."/>
            <person name="Edsinger-Gonzales E."/>
            <person name="Havlak P."/>
            <person name="Kuo D.-H."/>
            <person name="Larsson T."/>
            <person name="Lv J."/>
            <person name="Arendt D."/>
            <person name="Savage R."/>
            <person name="Osoegawa K."/>
            <person name="de Jong P."/>
            <person name="Lindberg D.R."/>
            <person name="Seaver E.C."/>
            <person name="Weisblat D.A."/>
            <person name="Putnam N.H."/>
            <person name="Grigoriev I.V."/>
            <person name="Rokhsar D.S."/>
        </authorList>
    </citation>
    <scope>NUCLEOTIDE SEQUENCE</scope>
</reference>
<dbReference type="Gene3D" id="3.30.1010.10">
    <property type="entry name" value="Phosphatidylinositol 3-kinase Catalytic Subunit, Chain A, domain 4"/>
    <property type="match status" value="1"/>
</dbReference>
<dbReference type="SMART" id="SM00146">
    <property type="entry name" value="PI3Kc"/>
    <property type="match status" value="1"/>
</dbReference>
<evidence type="ECO:0000256" key="5">
    <source>
        <dbReference type="ARBA" id="ARBA00022840"/>
    </source>
</evidence>
<dbReference type="STRING" id="6412.T1FWY9"/>
<evidence type="ECO:0000256" key="2">
    <source>
        <dbReference type="ARBA" id="ARBA00022679"/>
    </source>
</evidence>
<evidence type="ECO:0000256" key="3">
    <source>
        <dbReference type="ARBA" id="ARBA00022741"/>
    </source>
</evidence>
<dbReference type="OMA" id="IEWMNDT"/>
<keyword evidence="5" id="KW-0067">ATP-binding</keyword>
<protein>
    <recommendedName>
        <fullName evidence="1">non-specific serine/threonine protein kinase</fullName>
        <ecNumber evidence="1">2.7.11.1</ecNumber>
    </recommendedName>
</protein>
<sequence>MESVRKLFPQTAITSLLRSMKHGNRQAQLYFPKLLQVLREHYDESLVETFKSECTTVPCWMFLDWIPQMTAILDRKESACIHSVVMSIATEYPQALVYPMRVSSVGWDFKTHSIAGKTFCDKINFHLSKNPLIEKIILESELLYSPHLFFREWWEKACNALSKEVVDKNSMLSLLKMFNSRFLLTTGGDDLPGRHGDEQMDVDGEDDEDDDDYHDPSNDLITMTSQPEKFSKDGKSLILMMKSTKMPLDLKSYSPWLANFKADLYDFSVELPGQYSGKCKPQLEQHALISSFHEVIKVLPSLRLPKRLTVRSTDDKKHHFLVKHGEDLRQDDRIESIFHLMNECMSTEYGAKNNMEGTDFLKTYKVIPMSTKLGWIEWMNDTNTLKNFITSSMTQDELNAYRSELLGPAAIYKKFIGKDYFDSYKNIERKKCIENLRSIENKVPHNIIGRAYRKLSSSLESYFFLRRNFVRSHAQLSICHYILGIGDRHLSNFMVNMLDGSLVGIDFGYAFGIATQFLAVPELVPFRLTNQMKVFMEPFQENGSFRAVMVKTLRCLRNNSRLLLSTMGVFILEPSLDWKYYAMRQSEKMGNNTDENKLCVTWYPKEKIASARRKLNGDNCSYIIKQDFQAGHKNNKNFGEAEKILLGISSDLHEVRFTMKESDLTFEEQAECLLNLATDPNVLGRAWVGWEPWM</sequence>
<dbReference type="Gene3D" id="1.10.1070.11">
    <property type="entry name" value="Phosphatidylinositol 3-/4-kinase, catalytic domain"/>
    <property type="match status" value="1"/>
</dbReference>
<keyword evidence="12" id="KW-1185">Reference proteome</keyword>
<dbReference type="InterPro" id="IPR018936">
    <property type="entry name" value="PI3/4_kinase_CS"/>
</dbReference>
<dbReference type="InterPro" id="IPR037706">
    <property type="entry name" value="DNA-PK_dom"/>
</dbReference>
<feature type="domain" description="FATC" evidence="9">
    <location>
        <begin position="662"/>
        <end position="694"/>
    </location>
</feature>
<dbReference type="SUPFAM" id="SSF56112">
    <property type="entry name" value="Protein kinase-like (PK-like)"/>
    <property type="match status" value="1"/>
</dbReference>
<dbReference type="InterPro" id="IPR050517">
    <property type="entry name" value="DDR_Repair_Kinase"/>
</dbReference>
<reference evidence="11" key="3">
    <citation type="submission" date="2015-06" db="UniProtKB">
        <authorList>
            <consortium name="EnsemblMetazoa"/>
        </authorList>
    </citation>
    <scope>IDENTIFICATION</scope>
</reference>
<evidence type="ECO:0000256" key="1">
    <source>
        <dbReference type="ARBA" id="ARBA00012513"/>
    </source>
</evidence>
<dbReference type="PROSITE" id="PS51190">
    <property type="entry name" value="FATC"/>
    <property type="match status" value="1"/>
</dbReference>
<dbReference type="SMART" id="SM01343">
    <property type="entry name" value="FATC"/>
    <property type="match status" value="1"/>
</dbReference>
<feature type="domain" description="FAT" evidence="8">
    <location>
        <begin position="1"/>
        <end position="106"/>
    </location>
</feature>
<dbReference type="PROSITE" id="PS00916">
    <property type="entry name" value="PI3_4_KINASE_2"/>
    <property type="match status" value="1"/>
</dbReference>
<evidence type="ECO:0000256" key="6">
    <source>
        <dbReference type="SAM" id="MobiDB-lite"/>
    </source>
</evidence>
<dbReference type="CTD" id="20213337"/>
<reference evidence="10 12" key="2">
    <citation type="journal article" date="2013" name="Nature">
        <title>Insights into bilaterian evolution from three spiralian genomes.</title>
        <authorList>
            <person name="Simakov O."/>
            <person name="Marletaz F."/>
            <person name="Cho S.J."/>
            <person name="Edsinger-Gonzales E."/>
            <person name="Havlak P."/>
            <person name="Hellsten U."/>
            <person name="Kuo D.H."/>
            <person name="Larsson T."/>
            <person name="Lv J."/>
            <person name="Arendt D."/>
            <person name="Savage R."/>
            <person name="Osoegawa K."/>
            <person name="de Jong P."/>
            <person name="Grimwood J."/>
            <person name="Chapman J.A."/>
            <person name="Shapiro H."/>
            <person name="Aerts A."/>
            <person name="Otillar R.P."/>
            <person name="Terry A.Y."/>
            <person name="Boore J.L."/>
            <person name="Grigoriev I.V."/>
            <person name="Lindberg D.R."/>
            <person name="Seaver E.C."/>
            <person name="Weisblat D.A."/>
            <person name="Putnam N.H."/>
            <person name="Rokhsar D.S."/>
        </authorList>
    </citation>
    <scope>NUCLEOTIDE SEQUENCE</scope>
</reference>
<dbReference type="GO" id="GO:0006281">
    <property type="term" value="P:DNA repair"/>
    <property type="evidence" value="ECO:0007669"/>
    <property type="project" value="InterPro"/>
</dbReference>
<dbReference type="InterPro" id="IPR003152">
    <property type="entry name" value="FATC_dom"/>
</dbReference>
<keyword evidence="4" id="KW-0418">Kinase</keyword>
<evidence type="ECO:0000313" key="11">
    <source>
        <dbReference type="EnsemblMetazoa" id="HelroP62290"/>
    </source>
</evidence>
<dbReference type="InterPro" id="IPR000403">
    <property type="entry name" value="PI3/4_kinase_cat_dom"/>
</dbReference>
<feature type="domain" description="PI3K/PI4K catalytic" evidence="7">
    <location>
        <begin position="292"/>
        <end position="619"/>
    </location>
</feature>
<keyword evidence="2" id="KW-0808">Transferase</keyword>
<proteinExistence type="predicted"/>
<dbReference type="HOGENOM" id="CLU_000178_9_2_1"/>
<dbReference type="PANTHER" id="PTHR11139:SF68">
    <property type="entry name" value="DNA-DEPENDENT PROTEIN KINASE CATALYTIC SUBUNIT"/>
    <property type="match status" value="1"/>
</dbReference>
<feature type="compositionally biased region" description="Acidic residues" evidence="6">
    <location>
        <begin position="199"/>
        <end position="213"/>
    </location>
</feature>
<dbReference type="GO" id="GO:0005524">
    <property type="term" value="F:ATP binding"/>
    <property type="evidence" value="ECO:0007669"/>
    <property type="project" value="UniProtKB-KW"/>
</dbReference>
<organism evidence="11 12">
    <name type="scientific">Helobdella robusta</name>
    <name type="common">Californian leech</name>
    <dbReference type="NCBI Taxonomy" id="6412"/>
    <lineage>
        <taxon>Eukaryota</taxon>
        <taxon>Metazoa</taxon>
        <taxon>Spiralia</taxon>
        <taxon>Lophotrochozoa</taxon>
        <taxon>Annelida</taxon>
        <taxon>Clitellata</taxon>
        <taxon>Hirudinea</taxon>
        <taxon>Rhynchobdellida</taxon>
        <taxon>Glossiphoniidae</taxon>
        <taxon>Helobdella</taxon>
    </lineage>
</organism>